<feature type="transmembrane region" description="Helical" evidence="1">
    <location>
        <begin position="142"/>
        <end position="163"/>
    </location>
</feature>
<dbReference type="RefSeq" id="WP_052208534.1">
    <property type="nucleotide sequence ID" value="NZ_CP009122.1"/>
</dbReference>
<keyword evidence="1" id="KW-0812">Transmembrane</keyword>
<keyword evidence="1" id="KW-0472">Membrane</keyword>
<dbReference type="KEGG" id="sphk:SKP52_18785"/>
<reference evidence="2 3" key="1">
    <citation type="journal article" date="2015" name="Int. J. Syst. Evol. Microbiol.">
        <title>Description of Sphingopyxis fribergensis sp. nov. - a soil bacterium with the ability to degrade styrene and phenylacetic acid.</title>
        <authorList>
            <person name="Oelschlagel M."/>
            <person name="Ruckert C."/>
            <person name="Kalinowski J."/>
            <person name="Schmidt G."/>
            <person name="Schlomann M."/>
            <person name="Tischler D."/>
        </authorList>
    </citation>
    <scope>NUCLEOTIDE SEQUENCE [LARGE SCALE GENOMIC DNA]</scope>
    <source>
        <strain evidence="2 3">Kp5.2</strain>
    </source>
</reference>
<evidence type="ECO:0000256" key="1">
    <source>
        <dbReference type="SAM" id="Phobius"/>
    </source>
</evidence>
<feature type="transmembrane region" description="Helical" evidence="1">
    <location>
        <begin position="331"/>
        <end position="355"/>
    </location>
</feature>
<accession>A0A0A7PKL2</accession>
<feature type="transmembrane region" description="Helical" evidence="1">
    <location>
        <begin position="175"/>
        <end position="194"/>
    </location>
</feature>
<keyword evidence="3" id="KW-1185">Reference proteome</keyword>
<dbReference type="STRING" id="1515612.SKP52_18785"/>
<dbReference type="Gene3D" id="1.20.1740.10">
    <property type="entry name" value="Amino acid/polyamine transporter I"/>
    <property type="match status" value="1"/>
</dbReference>
<evidence type="ECO:0000313" key="2">
    <source>
        <dbReference type="EMBL" id="AJA10626.1"/>
    </source>
</evidence>
<feature type="transmembrane region" description="Helical" evidence="1">
    <location>
        <begin position="387"/>
        <end position="404"/>
    </location>
</feature>
<keyword evidence="1" id="KW-1133">Transmembrane helix</keyword>
<proteinExistence type="predicted"/>
<dbReference type="AlphaFoldDB" id="A0A0A7PKL2"/>
<evidence type="ECO:0000313" key="3">
    <source>
        <dbReference type="Proteomes" id="UP000030907"/>
    </source>
</evidence>
<feature type="transmembrane region" description="Helical" evidence="1">
    <location>
        <begin position="288"/>
        <end position="310"/>
    </location>
</feature>
<gene>
    <name evidence="2" type="ORF">SKP52_18785</name>
</gene>
<feature type="transmembrane region" description="Helical" evidence="1">
    <location>
        <begin position="32"/>
        <end position="53"/>
    </location>
</feature>
<sequence>MNAADIAMLVVAVGAAAFMLSPHVLRSNNWRATVTPLASIIGSGFLVAGPILGHAAGHYAVFAMAALCGISYLFGLAVRDNISRLEPMLAADDPRPVLVWLDRAADLALILAYFVSIAYYLSLLSDFALKGLGIVDPALAHMMTTGILAVLALLGYMGGLRWLEHVELGSVGLKLALIAALIAALAWSMGAQLVTDGAVAVKPLAETAEGWDSLRILLGLIILVQGFETSRYLGHSYDASTRVLTMRHAQWIAFIVYILFIGLLTPWLDGRLPPEGGDTQIVELLRPVGMLIAPCVIVAALMSQLSAAVADMNGASGLVSTASQDKISVGIGYVVAAGASTVVVWSGSIFTVIAWASKAFVLYYGIQSLTALVVEWVDPAPTRWKRIALHSVAILIALAVLLFGKSAEG</sequence>
<organism evidence="2 3">
    <name type="scientific">Sphingopyxis fribergensis</name>
    <dbReference type="NCBI Taxonomy" id="1515612"/>
    <lineage>
        <taxon>Bacteria</taxon>
        <taxon>Pseudomonadati</taxon>
        <taxon>Pseudomonadota</taxon>
        <taxon>Alphaproteobacteria</taxon>
        <taxon>Sphingomonadales</taxon>
        <taxon>Sphingomonadaceae</taxon>
        <taxon>Sphingopyxis</taxon>
    </lineage>
</organism>
<dbReference type="HOGENOM" id="CLU_055998_0_0_5"/>
<feature type="transmembrane region" description="Helical" evidence="1">
    <location>
        <begin position="59"/>
        <end position="78"/>
    </location>
</feature>
<protein>
    <submittedName>
        <fullName evidence="2">Uncharacterized protein</fullName>
    </submittedName>
</protein>
<name>A0A0A7PKL2_9SPHN</name>
<feature type="transmembrane region" description="Helical" evidence="1">
    <location>
        <begin position="6"/>
        <end position="25"/>
    </location>
</feature>
<feature type="transmembrane region" description="Helical" evidence="1">
    <location>
        <begin position="251"/>
        <end position="268"/>
    </location>
</feature>
<dbReference type="Proteomes" id="UP000030907">
    <property type="component" value="Chromosome"/>
</dbReference>
<dbReference type="EMBL" id="CP009122">
    <property type="protein sequence ID" value="AJA10626.1"/>
    <property type="molecule type" value="Genomic_DNA"/>
</dbReference>
<feature type="transmembrane region" description="Helical" evidence="1">
    <location>
        <begin position="104"/>
        <end position="122"/>
    </location>
</feature>
<feature type="transmembrane region" description="Helical" evidence="1">
    <location>
        <begin position="214"/>
        <end position="230"/>
    </location>
</feature>
<dbReference type="OrthoDB" id="271600at2"/>